<dbReference type="Pfam" id="PF01425">
    <property type="entry name" value="Amidase"/>
    <property type="match status" value="1"/>
</dbReference>
<evidence type="ECO:0000256" key="6">
    <source>
        <dbReference type="PIRSR" id="PIRSR001221-2"/>
    </source>
</evidence>
<keyword evidence="4" id="KW-0378">Hydrolase</keyword>
<name>A0A6H0XPK5_9PEZI</name>
<evidence type="ECO:0000256" key="2">
    <source>
        <dbReference type="ARBA" id="ARBA00009199"/>
    </source>
</evidence>
<dbReference type="InterPro" id="IPR036928">
    <property type="entry name" value="AS_sf"/>
</dbReference>
<accession>A0A6H0XPK5</accession>
<dbReference type="Gene3D" id="3.90.1300.10">
    <property type="entry name" value="Amidase signature (AS) domain"/>
    <property type="match status" value="1"/>
</dbReference>
<dbReference type="PIRSF" id="PIRSF001221">
    <property type="entry name" value="Amidase_fungi"/>
    <property type="match status" value="1"/>
</dbReference>
<comment type="catalytic activity">
    <reaction evidence="1">
        <text>a monocarboxylic acid amide + H2O = a monocarboxylate + NH4(+)</text>
        <dbReference type="Rhea" id="RHEA:12020"/>
        <dbReference type="ChEBI" id="CHEBI:15377"/>
        <dbReference type="ChEBI" id="CHEBI:28938"/>
        <dbReference type="ChEBI" id="CHEBI:35757"/>
        <dbReference type="ChEBI" id="CHEBI:83628"/>
        <dbReference type="EC" id="3.5.1.4"/>
    </reaction>
</comment>
<dbReference type="Proteomes" id="UP000503462">
    <property type="component" value="Chromosome 1"/>
</dbReference>
<feature type="binding site" evidence="6">
    <location>
        <position position="178"/>
    </location>
    <ligand>
        <name>substrate</name>
    </ligand>
</feature>
<dbReference type="GO" id="GO:0004040">
    <property type="term" value="F:amidase activity"/>
    <property type="evidence" value="ECO:0007669"/>
    <property type="project" value="UniProtKB-EC"/>
</dbReference>
<evidence type="ECO:0000256" key="3">
    <source>
        <dbReference type="ARBA" id="ARBA00012922"/>
    </source>
</evidence>
<dbReference type="PANTHER" id="PTHR46072">
    <property type="entry name" value="AMIDASE-RELATED-RELATED"/>
    <property type="match status" value="1"/>
</dbReference>
<dbReference type="SUPFAM" id="SSF75304">
    <property type="entry name" value="Amidase signature (AS) enzymes"/>
    <property type="match status" value="1"/>
</dbReference>
<evidence type="ECO:0000259" key="7">
    <source>
        <dbReference type="Pfam" id="PF01425"/>
    </source>
</evidence>
<evidence type="ECO:0000256" key="1">
    <source>
        <dbReference type="ARBA" id="ARBA00001311"/>
    </source>
</evidence>
<evidence type="ECO:0000256" key="5">
    <source>
        <dbReference type="PIRSR" id="PIRSR001221-1"/>
    </source>
</evidence>
<feature type="domain" description="Amidase" evidence="7">
    <location>
        <begin position="73"/>
        <end position="544"/>
    </location>
</feature>
<evidence type="ECO:0000256" key="4">
    <source>
        <dbReference type="ARBA" id="ARBA00022801"/>
    </source>
</evidence>
<feature type="active site" description="Charge relay system" evidence="5">
    <location>
        <position position="129"/>
    </location>
</feature>
<reference evidence="8 9" key="1">
    <citation type="journal article" date="2016" name="Sci. Rep.">
        <title>Peltaster fructicola genome reveals evolution from an invasive phytopathogen to an ectophytic parasite.</title>
        <authorList>
            <person name="Xu C."/>
            <person name="Chen H."/>
            <person name="Gleason M.L."/>
            <person name="Xu J.R."/>
            <person name="Liu H."/>
            <person name="Zhang R."/>
            <person name="Sun G."/>
        </authorList>
    </citation>
    <scope>NUCLEOTIDE SEQUENCE [LARGE SCALE GENOMIC DNA]</scope>
    <source>
        <strain evidence="8 9">LNHT1506</strain>
    </source>
</reference>
<organism evidence="8 9">
    <name type="scientific">Peltaster fructicola</name>
    <dbReference type="NCBI Taxonomy" id="286661"/>
    <lineage>
        <taxon>Eukaryota</taxon>
        <taxon>Fungi</taxon>
        <taxon>Dikarya</taxon>
        <taxon>Ascomycota</taxon>
        <taxon>Pezizomycotina</taxon>
        <taxon>Dothideomycetes</taxon>
        <taxon>Dothideomycetes incertae sedis</taxon>
        <taxon>Peltaster</taxon>
    </lineage>
</organism>
<comment type="similarity">
    <text evidence="2">Belongs to the amidase family.</text>
</comment>
<dbReference type="PROSITE" id="PS00571">
    <property type="entry name" value="AMIDASES"/>
    <property type="match status" value="1"/>
</dbReference>
<feature type="active site" description="Acyl-ester intermediate" evidence="5">
    <location>
        <position position="228"/>
    </location>
</feature>
<feature type="active site" description="Charge relay system" evidence="5">
    <location>
        <position position="204"/>
    </location>
</feature>
<gene>
    <name evidence="8" type="ORF">AMS68_002082</name>
</gene>
<sequence>MASTWKDVASRKKEQRQARIPRDWLLRESAPTDNVLDIPRNCGILTDIELDITTSDATTLLDRLAAGNVSSEDVTRAFCKRAAIAQQLTNCLTEIFFEQGIARAKQLDDHLRRYGKPYGPLHGLPISLKDSFKVEGYDACLGVASLCFQPSTTNSALVDLLLTLGAVLYCKTNIPQTLSSLDSHNNIFGRTLNPINRYLTAGGSSGGEGALVAMHGSPLGIGTDVGGSIRVPAMCNGLIGVKPSHGRIPYAGQQSGPKDGSSKISIEATAGPIARSVRDCALFLRIIADNSPNLVDPDVFAQTWQQQQNPSTSSISNTRRTLRVGVVRTDGHVSPLPPIKRLMDEVVGKLKSHVELVEVDATPLLRQCVKAFNGIVSIDGGNAWFDHLESTGEPLSPWLQGRLKRRAAKPVDDILKLQAQRTALQAKFLAVWQQTGGYWRSASSRSPQLDVLISHAAPHPVPPIDRWNTVNYTAAWNLLDYPTGIVPVRAMTDQDLVGEIDDKPLNGWDEVNQKLWTETDRKVYVGSPLSLQIAAPRLQERVLLESMAIISDALRRPSPSSSKL</sequence>
<evidence type="ECO:0000313" key="9">
    <source>
        <dbReference type="Proteomes" id="UP000503462"/>
    </source>
</evidence>
<dbReference type="EMBL" id="CP051139">
    <property type="protein sequence ID" value="QIW96564.1"/>
    <property type="molecule type" value="Genomic_DNA"/>
</dbReference>
<keyword evidence="9" id="KW-1185">Reference proteome</keyword>
<dbReference type="PANTHER" id="PTHR46072:SF6">
    <property type="entry name" value="AMIDASE, PUTATIVE (AFU_ORTHOLOGUE AFUA_1G14530)-RELATED"/>
    <property type="match status" value="1"/>
</dbReference>
<dbReference type="AlphaFoldDB" id="A0A6H0XPK5"/>
<dbReference type="EC" id="3.5.1.4" evidence="3"/>
<evidence type="ECO:0000313" key="8">
    <source>
        <dbReference type="EMBL" id="QIW96564.1"/>
    </source>
</evidence>
<feature type="binding site" evidence="6">
    <location>
        <begin position="225"/>
        <end position="228"/>
    </location>
    <ligand>
        <name>substrate</name>
    </ligand>
</feature>
<dbReference type="OrthoDB" id="6428749at2759"/>
<feature type="binding site" evidence="6">
    <location>
        <position position="204"/>
    </location>
    <ligand>
        <name>substrate</name>
    </ligand>
</feature>
<dbReference type="InterPro" id="IPR023631">
    <property type="entry name" value="Amidase_dom"/>
</dbReference>
<protein>
    <recommendedName>
        <fullName evidence="3">amidase</fullName>
        <ecNumber evidence="3">3.5.1.4</ecNumber>
    </recommendedName>
</protein>
<dbReference type="InterPro" id="IPR020556">
    <property type="entry name" value="Amidase_CS"/>
</dbReference>
<proteinExistence type="inferred from homology"/>